<evidence type="ECO:0000313" key="2">
    <source>
        <dbReference type="EMBL" id="PHQ51957.1"/>
    </source>
</evidence>
<dbReference type="EMBL" id="NHZO01000128">
    <property type="protein sequence ID" value="PHQ51957.1"/>
    <property type="molecule type" value="Genomic_DNA"/>
</dbReference>
<dbReference type="Gene3D" id="1.10.357.10">
    <property type="entry name" value="Tetracycline Repressor, domain 2"/>
    <property type="match status" value="1"/>
</dbReference>
<protein>
    <submittedName>
        <fullName evidence="2">Uncharacterized protein</fullName>
    </submittedName>
</protein>
<keyword evidence="3" id="KW-1185">Reference proteome</keyword>
<evidence type="ECO:0000256" key="1">
    <source>
        <dbReference type="SAM" id="MobiDB-lite"/>
    </source>
</evidence>
<evidence type="ECO:0000313" key="3">
    <source>
        <dbReference type="Proteomes" id="UP000222531"/>
    </source>
</evidence>
<accession>A0A2G1XL55</accession>
<proteinExistence type="predicted"/>
<gene>
    <name evidence="2" type="ORF">BLA24_10890</name>
</gene>
<feature type="region of interest" description="Disordered" evidence="1">
    <location>
        <begin position="1"/>
        <end position="25"/>
    </location>
</feature>
<organism evidence="2 3">
    <name type="scientific">Streptomyces cinnamoneus</name>
    <name type="common">Streptoverticillium cinnamoneum</name>
    <dbReference type="NCBI Taxonomy" id="53446"/>
    <lineage>
        <taxon>Bacteria</taxon>
        <taxon>Bacillati</taxon>
        <taxon>Actinomycetota</taxon>
        <taxon>Actinomycetes</taxon>
        <taxon>Kitasatosporales</taxon>
        <taxon>Streptomycetaceae</taxon>
        <taxon>Streptomyces</taxon>
        <taxon>Streptomyces cinnamoneus group</taxon>
    </lineage>
</organism>
<sequence length="66" mass="7007">MSETDASPHPFRALSQGVRDAGHPDPARVARTLVTLRDGAMVGGCLDVPRPVRATLREAAQNLLTS</sequence>
<dbReference type="Proteomes" id="UP000222531">
    <property type="component" value="Unassembled WGS sequence"/>
</dbReference>
<comment type="caution">
    <text evidence="2">The sequence shown here is derived from an EMBL/GenBank/DDBJ whole genome shotgun (WGS) entry which is preliminary data.</text>
</comment>
<reference evidence="2 3" key="1">
    <citation type="journal article" date="2017" name="Biochemistry">
        <title>Identification of the Biosynthetic Pathway for the Antibiotic Bicyclomycin.</title>
        <authorList>
            <person name="Patteson J."/>
            <person name="Cai W."/>
            <person name="Johnson R.A."/>
            <person name="Santa Maria K."/>
            <person name="Li B."/>
        </authorList>
    </citation>
    <scope>NUCLEOTIDE SEQUENCE [LARGE SCALE GENOMIC DNA]</scope>
    <source>
        <strain evidence="2 3">ATCC 21532</strain>
    </source>
</reference>
<name>A0A2G1XL55_STRCJ</name>
<dbReference type="AlphaFoldDB" id="A0A2G1XL55"/>